<evidence type="ECO:0000313" key="2">
    <source>
        <dbReference type="Proteomes" id="UP000612746"/>
    </source>
</evidence>
<organism evidence="1 2">
    <name type="scientific">Umbelopsis vinacea</name>
    <dbReference type="NCBI Taxonomy" id="44442"/>
    <lineage>
        <taxon>Eukaryota</taxon>
        <taxon>Fungi</taxon>
        <taxon>Fungi incertae sedis</taxon>
        <taxon>Mucoromycota</taxon>
        <taxon>Mucoromycotina</taxon>
        <taxon>Umbelopsidomycetes</taxon>
        <taxon>Umbelopsidales</taxon>
        <taxon>Umbelopsidaceae</taxon>
        <taxon>Umbelopsis</taxon>
    </lineage>
</organism>
<dbReference type="AlphaFoldDB" id="A0A8H7PQP2"/>
<proteinExistence type="predicted"/>
<dbReference type="OrthoDB" id="2404656at2759"/>
<sequence length="359" mass="41581">MLTSVFFPDCIYVIEDTQEYQQHLETEHNDEELTDTDYDDPMNLYEIDAGPSSPRHPWELRPGENMYYPYKPKLTRSEIESLRPTCIFALTSITNKEMRDVFSTNDKDDLRLVSLNAVPSALTFGRQVVLAESPLEAISICNTEMDLSTHHGQFLMVMKVTLLYYLSLFLVRPNVQYEENYHEHRVTFWIEFVIPMFRYLDTANYGEGVGINQTYGKFMVMVTSSGAQEEVFAQSRVDTKRLMQSAMAILRAEVTKYRKASVGTFVKRRILIVHTIADKMILIEVSLTKRNKYKLVELRSATIAYLWCHRSCWLGMFGLLAHTMEILQEQVEVCHQLNAEHCGELPVLNYNRVSDHLGD</sequence>
<protein>
    <submittedName>
        <fullName evidence="1">Uncharacterized protein</fullName>
    </submittedName>
</protein>
<dbReference type="Proteomes" id="UP000612746">
    <property type="component" value="Unassembled WGS sequence"/>
</dbReference>
<gene>
    <name evidence="1" type="ORF">INT44_001481</name>
</gene>
<keyword evidence="2" id="KW-1185">Reference proteome</keyword>
<comment type="caution">
    <text evidence="1">The sequence shown here is derived from an EMBL/GenBank/DDBJ whole genome shotgun (WGS) entry which is preliminary data.</text>
</comment>
<accession>A0A8H7PQP2</accession>
<reference evidence="1" key="1">
    <citation type="submission" date="2020-12" db="EMBL/GenBank/DDBJ databases">
        <title>Metabolic potential, ecology and presence of endohyphal bacteria is reflected in genomic diversity of Mucoromycotina.</title>
        <authorList>
            <person name="Muszewska A."/>
            <person name="Okrasinska A."/>
            <person name="Steczkiewicz K."/>
            <person name="Drgas O."/>
            <person name="Orlowska M."/>
            <person name="Perlinska-Lenart U."/>
            <person name="Aleksandrzak-Piekarczyk T."/>
            <person name="Szatraj K."/>
            <person name="Zielenkiewicz U."/>
            <person name="Pilsyk S."/>
            <person name="Malc E."/>
            <person name="Mieczkowski P."/>
            <person name="Kruszewska J.S."/>
            <person name="Biernat P."/>
            <person name="Pawlowska J."/>
        </authorList>
    </citation>
    <scope>NUCLEOTIDE SEQUENCE</scope>
    <source>
        <strain evidence="1">WA0000051536</strain>
    </source>
</reference>
<evidence type="ECO:0000313" key="1">
    <source>
        <dbReference type="EMBL" id="KAG2178331.1"/>
    </source>
</evidence>
<name>A0A8H7PQP2_9FUNG</name>
<dbReference type="EMBL" id="JAEPRA010000011">
    <property type="protein sequence ID" value="KAG2178331.1"/>
    <property type="molecule type" value="Genomic_DNA"/>
</dbReference>